<dbReference type="InterPro" id="IPR016193">
    <property type="entry name" value="Cytidine_deaminase-like"/>
</dbReference>
<comment type="subunit">
    <text evidence="7">Homodimer.</text>
</comment>
<dbReference type="PROSITE" id="PS51747">
    <property type="entry name" value="CYT_DCMP_DEAMINASES_2"/>
    <property type="match status" value="1"/>
</dbReference>
<dbReference type="GO" id="GO:0002100">
    <property type="term" value="P:tRNA wobble adenosine to inosine editing"/>
    <property type="evidence" value="ECO:0007669"/>
    <property type="project" value="UniProtKB-UniRule"/>
</dbReference>
<evidence type="ECO:0000313" key="10">
    <source>
        <dbReference type="Proteomes" id="UP000317730"/>
    </source>
</evidence>
<evidence type="ECO:0000256" key="3">
    <source>
        <dbReference type="ARBA" id="ARBA00022723"/>
    </source>
</evidence>
<dbReference type="Gene3D" id="3.40.140.10">
    <property type="entry name" value="Cytidine Deaminase, domain 2"/>
    <property type="match status" value="1"/>
</dbReference>
<protein>
    <recommendedName>
        <fullName evidence="7">tRNA-specific adenosine deaminase</fullName>
        <ecNumber evidence="7">3.5.4.33</ecNumber>
    </recommendedName>
</protein>
<comment type="catalytic activity">
    <reaction evidence="6 7">
        <text>adenosine(34) in tRNA + H2O + H(+) = inosine(34) in tRNA + NH4(+)</text>
        <dbReference type="Rhea" id="RHEA:43168"/>
        <dbReference type="Rhea" id="RHEA-COMP:10373"/>
        <dbReference type="Rhea" id="RHEA-COMP:10374"/>
        <dbReference type="ChEBI" id="CHEBI:15377"/>
        <dbReference type="ChEBI" id="CHEBI:15378"/>
        <dbReference type="ChEBI" id="CHEBI:28938"/>
        <dbReference type="ChEBI" id="CHEBI:74411"/>
        <dbReference type="ChEBI" id="CHEBI:82852"/>
        <dbReference type="EC" id="3.5.4.33"/>
    </reaction>
</comment>
<feature type="domain" description="CMP/dCMP-type deaminase" evidence="8">
    <location>
        <begin position="16"/>
        <end position="122"/>
    </location>
</feature>
<feature type="binding site" evidence="7">
    <location>
        <position position="97"/>
    </location>
    <ligand>
        <name>Zn(2+)</name>
        <dbReference type="ChEBI" id="CHEBI:29105"/>
        <note>catalytic</note>
    </ligand>
</feature>
<evidence type="ECO:0000313" key="9">
    <source>
        <dbReference type="EMBL" id="GEB85507.1"/>
    </source>
</evidence>
<dbReference type="InterPro" id="IPR016192">
    <property type="entry name" value="APOBEC/CMP_deaminase_Zn-bd"/>
</dbReference>
<evidence type="ECO:0000256" key="1">
    <source>
        <dbReference type="ARBA" id="ARBA00010669"/>
    </source>
</evidence>
<dbReference type="EC" id="3.5.4.33" evidence="7"/>
<evidence type="ECO:0000256" key="7">
    <source>
        <dbReference type="HAMAP-Rule" id="MF_00972"/>
    </source>
</evidence>
<feature type="binding site" evidence="7">
    <location>
        <position position="94"/>
    </location>
    <ligand>
        <name>Zn(2+)</name>
        <dbReference type="ChEBI" id="CHEBI:29105"/>
        <note>catalytic</note>
    </ligand>
</feature>
<dbReference type="PROSITE" id="PS00903">
    <property type="entry name" value="CYT_DCMP_DEAMINASES_1"/>
    <property type="match status" value="1"/>
</dbReference>
<sequence>MTVMKGESGMSRIAGGEMALALDEARQAAQRGEVPVGAVLLDASGAVLARAGNRVEEWHDPSAHAEMLVMREAVRRRGGRRLADCTLVVSLEPCPMCAAALAHFRVGRVVFGAYDPKGGGLEHGPRLPYSPGALHRPEVVGGVCEREAADLLRAFFAPLRAGAPDGVSAP</sequence>
<comment type="similarity">
    <text evidence="1">Belongs to the cytidine and deoxycytidylate deaminase family. ADAT2 subfamily.</text>
</comment>
<dbReference type="CDD" id="cd01285">
    <property type="entry name" value="nucleoside_deaminase"/>
    <property type="match status" value="1"/>
</dbReference>
<dbReference type="AlphaFoldDB" id="A0A4Y3TWJ7"/>
<keyword evidence="4 7" id="KW-0378">Hydrolase</keyword>
<organism evidence="9 10">
    <name type="scientific">Acetobacter peroxydans</name>
    <dbReference type="NCBI Taxonomy" id="104098"/>
    <lineage>
        <taxon>Bacteria</taxon>
        <taxon>Pseudomonadati</taxon>
        <taxon>Pseudomonadota</taxon>
        <taxon>Alphaproteobacteria</taxon>
        <taxon>Acetobacterales</taxon>
        <taxon>Acetobacteraceae</taxon>
        <taxon>Acetobacter</taxon>
    </lineage>
</organism>
<keyword evidence="2 7" id="KW-0819">tRNA processing</keyword>
<evidence type="ECO:0000259" key="8">
    <source>
        <dbReference type="PROSITE" id="PS51747"/>
    </source>
</evidence>
<dbReference type="EMBL" id="BJMV01000006">
    <property type="protein sequence ID" value="GEB85507.1"/>
    <property type="molecule type" value="Genomic_DNA"/>
</dbReference>
<feature type="active site" description="Proton donor" evidence="7">
    <location>
        <position position="66"/>
    </location>
</feature>
<dbReference type="Pfam" id="PF00383">
    <property type="entry name" value="dCMP_cyt_deam_1"/>
    <property type="match status" value="1"/>
</dbReference>
<dbReference type="HAMAP" id="MF_00972">
    <property type="entry name" value="tRNA_aden_deaminase"/>
    <property type="match status" value="1"/>
</dbReference>
<evidence type="ECO:0000256" key="2">
    <source>
        <dbReference type="ARBA" id="ARBA00022694"/>
    </source>
</evidence>
<evidence type="ECO:0000256" key="5">
    <source>
        <dbReference type="ARBA" id="ARBA00022833"/>
    </source>
</evidence>
<dbReference type="SUPFAM" id="SSF53927">
    <property type="entry name" value="Cytidine deaminase-like"/>
    <property type="match status" value="1"/>
</dbReference>
<comment type="function">
    <text evidence="7">Catalyzes the deamination of adenosine to inosine at the wobble position 34 of tRNA(Arg2).</text>
</comment>
<keyword evidence="10" id="KW-1185">Reference proteome</keyword>
<evidence type="ECO:0000256" key="6">
    <source>
        <dbReference type="ARBA" id="ARBA00048045"/>
    </source>
</evidence>
<dbReference type="PANTHER" id="PTHR11079:SF179">
    <property type="entry name" value="TRNA(ADENINE(34)) DEAMINASE, CHLOROPLASTIC"/>
    <property type="match status" value="1"/>
</dbReference>
<name>A0A4Y3TWJ7_9PROT</name>
<dbReference type="GO" id="GO:0052717">
    <property type="term" value="F:tRNA-specific adenosine-34 deaminase activity"/>
    <property type="evidence" value="ECO:0007669"/>
    <property type="project" value="UniProtKB-UniRule"/>
</dbReference>
<comment type="cofactor">
    <cofactor evidence="7">
        <name>Zn(2+)</name>
        <dbReference type="ChEBI" id="CHEBI:29105"/>
    </cofactor>
    <text evidence="7">Binds 1 zinc ion per subunit.</text>
</comment>
<dbReference type="PANTHER" id="PTHR11079">
    <property type="entry name" value="CYTOSINE DEAMINASE FAMILY MEMBER"/>
    <property type="match status" value="1"/>
</dbReference>
<keyword evidence="3 7" id="KW-0479">Metal-binding</keyword>
<reference evidence="9 10" key="1">
    <citation type="submission" date="2019-06" db="EMBL/GenBank/DDBJ databases">
        <title>Whole genome shotgun sequence of Acetobacter peroxydans NBRC 13755.</title>
        <authorList>
            <person name="Hosoyama A."/>
            <person name="Uohara A."/>
            <person name="Ohji S."/>
            <person name="Ichikawa N."/>
        </authorList>
    </citation>
    <scope>NUCLEOTIDE SEQUENCE [LARGE SCALE GENOMIC DNA]</scope>
    <source>
        <strain evidence="9 10">NBRC 13755</strain>
    </source>
</reference>
<dbReference type="InterPro" id="IPR028883">
    <property type="entry name" value="tRNA_aden_deaminase"/>
</dbReference>
<dbReference type="InterPro" id="IPR002125">
    <property type="entry name" value="CMP_dCMP_dom"/>
</dbReference>
<dbReference type="Proteomes" id="UP000317730">
    <property type="component" value="Unassembled WGS sequence"/>
</dbReference>
<evidence type="ECO:0000256" key="4">
    <source>
        <dbReference type="ARBA" id="ARBA00022801"/>
    </source>
</evidence>
<keyword evidence="5 7" id="KW-0862">Zinc</keyword>
<dbReference type="GO" id="GO:0008270">
    <property type="term" value="F:zinc ion binding"/>
    <property type="evidence" value="ECO:0007669"/>
    <property type="project" value="UniProtKB-UniRule"/>
</dbReference>
<feature type="binding site" evidence="7">
    <location>
        <position position="64"/>
    </location>
    <ligand>
        <name>Zn(2+)</name>
        <dbReference type="ChEBI" id="CHEBI:29105"/>
        <note>catalytic</note>
    </ligand>
</feature>
<accession>A0A4Y3TWJ7</accession>
<proteinExistence type="inferred from homology"/>
<comment type="caution">
    <text evidence="9">The sequence shown here is derived from an EMBL/GenBank/DDBJ whole genome shotgun (WGS) entry which is preliminary data.</text>
</comment>
<gene>
    <name evidence="7 9" type="primary">tadA</name>
    <name evidence="9" type="ORF">APE01nite_13040</name>
</gene>